<protein>
    <submittedName>
        <fullName evidence="2">Uncharacterized protein</fullName>
    </submittedName>
</protein>
<dbReference type="PANTHER" id="PTHR38937:SF2">
    <property type="entry name" value="MEMBRANE PROTEIN OF ER BODY-LIKE PROTEIN ISOFORM X1"/>
    <property type="match status" value="1"/>
</dbReference>
<feature type="transmembrane region" description="Helical" evidence="1">
    <location>
        <begin position="255"/>
        <end position="273"/>
    </location>
</feature>
<reference evidence="2" key="2">
    <citation type="submission" date="2021-03" db="UniProtKB">
        <authorList>
            <consortium name="EnsemblPlants"/>
        </authorList>
    </citation>
    <scope>IDENTIFICATION</scope>
</reference>
<feature type="transmembrane region" description="Helical" evidence="1">
    <location>
        <begin position="223"/>
        <end position="243"/>
    </location>
</feature>
<feature type="transmembrane region" description="Helical" evidence="1">
    <location>
        <begin position="187"/>
        <end position="211"/>
    </location>
</feature>
<dbReference type="Gramene" id="AUR62005938-RA">
    <property type="protein sequence ID" value="AUR62005938-RA:cds"/>
    <property type="gene ID" value="AUR62005938"/>
</dbReference>
<feature type="transmembrane region" description="Helical" evidence="1">
    <location>
        <begin position="124"/>
        <end position="144"/>
    </location>
</feature>
<dbReference type="Proteomes" id="UP000596660">
    <property type="component" value="Unplaced"/>
</dbReference>
<reference evidence="2" key="1">
    <citation type="journal article" date="2017" name="Nature">
        <title>The genome of Chenopodium quinoa.</title>
        <authorList>
            <person name="Jarvis D.E."/>
            <person name="Ho Y.S."/>
            <person name="Lightfoot D.J."/>
            <person name="Schmoeckel S.M."/>
            <person name="Li B."/>
            <person name="Borm T.J.A."/>
            <person name="Ohyanagi H."/>
            <person name="Mineta K."/>
            <person name="Michell C.T."/>
            <person name="Saber N."/>
            <person name="Kharbatia N.M."/>
            <person name="Rupper R.R."/>
            <person name="Sharp A.R."/>
            <person name="Dally N."/>
            <person name="Boughton B.A."/>
            <person name="Woo Y.H."/>
            <person name="Gao G."/>
            <person name="Schijlen E.G.W.M."/>
            <person name="Guo X."/>
            <person name="Momin A.A."/>
            <person name="Negrao S."/>
            <person name="Al-Babili S."/>
            <person name="Gehring C."/>
            <person name="Roessner U."/>
            <person name="Jung C."/>
            <person name="Murphy K."/>
            <person name="Arold S.T."/>
            <person name="Gojobori T."/>
            <person name="van der Linden C.G."/>
            <person name="van Loo E.N."/>
            <person name="Jellen E.N."/>
            <person name="Maughan P.J."/>
            <person name="Tester M."/>
        </authorList>
    </citation>
    <scope>NUCLEOTIDE SEQUENCE [LARGE SCALE GENOMIC DNA]</scope>
    <source>
        <strain evidence="2">cv. PI 614886</strain>
    </source>
</reference>
<evidence type="ECO:0000313" key="2">
    <source>
        <dbReference type="EnsemblPlants" id="AUR62005938-RA:cds"/>
    </source>
</evidence>
<dbReference type="PANTHER" id="PTHR38937">
    <property type="entry name" value="MEMBRANE PROTEIN OF ER BODY-LIKE PROTEIN"/>
    <property type="match status" value="1"/>
</dbReference>
<proteinExistence type="predicted"/>
<dbReference type="OMA" id="HETRETA"/>
<accession>A0A803L249</accession>
<keyword evidence="1" id="KW-0812">Transmembrane</keyword>
<keyword evidence="1" id="KW-1133">Transmembrane helix</keyword>
<keyword evidence="1" id="KW-0472">Membrane</keyword>
<evidence type="ECO:0000256" key="1">
    <source>
        <dbReference type="SAM" id="Phobius"/>
    </source>
</evidence>
<name>A0A803L249_CHEQI</name>
<dbReference type="AlphaFoldDB" id="A0A803L249"/>
<keyword evidence="3" id="KW-1185">Reference proteome</keyword>
<evidence type="ECO:0000313" key="3">
    <source>
        <dbReference type="Proteomes" id="UP000596660"/>
    </source>
</evidence>
<dbReference type="InterPro" id="IPR052843">
    <property type="entry name" value="ER_body_metal_sequester"/>
</dbReference>
<sequence>MNTKTNIISNGERSRIFKGGLANEESIIPPNVKGGSFKEHKMEETYTNAAQNAGQMIVQMPDVIEHNSLEAPSPEVSRLDIIKAVVYGGLVQSITILSVVVSAAGGDASTCEFSHQFCLNSCYVLVSFTYIGFCDVFGFILYLIHKHVSFLINSAKRMKPSINILRALKQEQNTEHYEQQLGRPGHFLLHATIAIISYLVFGLMSPIIYGFSFYKSDNKYLKLAALAAVSLVCITLLSTGKAYVQRPPKAYMKTVFSYISLGIMVAGPGYIAGDLANMLLKKFEVFGSSSSGNMSVIEAKVVKGAWSSY</sequence>
<dbReference type="EnsemblPlants" id="AUR62005938-RA">
    <property type="protein sequence ID" value="AUR62005938-RA:cds"/>
    <property type="gene ID" value="AUR62005938"/>
</dbReference>
<organism evidence="2 3">
    <name type="scientific">Chenopodium quinoa</name>
    <name type="common">Quinoa</name>
    <dbReference type="NCBI Taxonomy" id="63459"/>
    <lineage>
        <taxon>Eukaryota</taxon>
        <taxon>Viridiplantae</taxon>
        <taxon>Streptophyta</taxon>
        <taxon>Embryophyta</taxon>
        <taxon>Tracheophyta</taxon>
        <taxon>Spermatophyta</taxon>
        <taxon>Magnoliopsida</taxon>
        <taxon>eudicotyledons</taxon>
        <taxon>Gunneridae</taxon>
        <taxon>Pentapetalae</taxon>
        <taxon>Caryophyllales</taxon>
        <taxon>Chenopodiaceae</taxon>
        <taxon>Chenopodioideae</taxon>
        <taxon>Atripliceae</taxon>
        <taxon>Chenopodium</taxon>
    </lineage>
</organism>